<dbReference type="EMBL" id="JH921434">
    <property type="protein sequence ID" value="EKD17945.1"/>
    <property type="molecule type" value="Genomic_DNA"/>
</dbReference>
<dbReference type="KEGG" id="mbe:MBM_03717"/>
<reference evidence="1 2" key="1">
    <citation type="journal article" date="2012" name="BMC Genomics">
        <title>Sequencing the genome of Marssonina brunnea reveals fungus-poplar co-evolution.</title>
        <authorList>
            <person name="Zhu S."/>
            <person name="Cao Y.-Z."/>
            <person name="Jiang C."/>
            <person name="Tan B.-Y."/>
            <person name="Wang Z."/>
            <person name="Feng S."/>
            <person name="Zhang L."/>
            <person name="Su X.-H."/>
            <person name="Brejova B."/>
            <person name="Vinar T."/>
            <person name="Xu M."/>
            <person name="Wang M.-X."/>
            <person name="Zhang S.-G."/>
            <person name="Huang M.-R."/>
            <person name="Wu R."/>
            <person name="Zhou Y."/>
        </authorList>
    </citation>
    <scope>NUCLEOTIDE SEQUENCE [LARGE SCALE GENOMIC DNA]</scope>
    <source>
        <strain evidence="1 2">MB_m1</strain>
    </source>
</reference>
<gene>
    <name evidence="1" type="ORF">MBM_03717</name>
</gene>
<name>K1WJS0_MARBU</name>
<sequence>MYDLGVPELMATLALQEGDISGGKLAQSKFLLRPHHFTKEAQSVQNLLWNVCEGINLVIEVMVKHVGVAEINTYQTDATFEEVGRGGVDHQTWQGDSSRSLK</sequence>
<protein>
    <submittedName>
        <fullName evidence="1">Uncharacterized protein</fullName>
    </submittedName>
</protein>
<keyword evidence="2" id="KW-1185">Reference proteome</keyword>
<organism evidence="1 2">
    <name type="scientific">Marssonina brunnea f. sp. multigermtubi (strain MB_m1)</name>
    <name type="common">Marssonina leaf spot fungus</name>
    <dbReference type="NCBI Taxonomy" id="1072389"/>
    <lineage>
        <taxon>Eukaryota</taxon>
        <taxon>Fungi</taxon>
        <taxon>Dikarya</taxon>
        <taxon>Ascomycota</taxon>
        <taxon>Pezizomycotina</taxon>
        <taxon>Leotiomycetes</taxon>
        <taxon>Helotiales</taxon>
        <taxon>Drepanopezizaceae</taxon>
        <taxon>Drepanopeziza</taxon>
    </lineage>
</organism>
<dbReference type="InParanoid" id="K1WJS0"/>
<accession>K1WJS0</accession>
<evidence type="ECO:0000313" key="1">
    <source>
        <dbReference type="EMBL" id="EKD17945.1"/>
    </source>
</evidence>
<dbReference type="Proteomes" id="UP000006753">
    <property type="component" value="Unassembled WGS sequence"/>
</dbReference>
<dbReference type="HOGENOM" id="CLU_2278063_0_0_1"/>
<proteinExistence type="predicted"/>
<dbReference type="AlphaFoldDB" id="K1WJS0"/>
<evidence type="ECO:0000313" key="2">
    <source>
        <dbReference type="Proteomes" id="UP000006753"/>
    </source>
</evidence>